<reference evidence="1 2" key="1">
    <citation type="submission" date="2006-09" db="EMBL/GenBank/DDBJ databases">
        <authorList>
            <person name="Emerson D."/>
            <person name="Ferriera S."/>
            <person name="Johnson J."/>
            <person name="Kravitz S."/>
            <person name="Halpern A."/>
            <person name="Remington K."/>
            <person name="Beeson K."/>
            <person name="Tran B."/>
            <person name="Rogers Y.-H."/>
            <person name="Friedman R."/>
            <person name="Venter J.C."/>
        </authorList>
    </citation>
    <scope>NUCLEOTIDE SEQUENCE [LARGE SCALE GENOMIC DNA]</scope>
    <source>
        <strain evidence="1 2">PV-1</strain>
    </source>
</reference>
<keyword evidence="2" id="KW-1185">Reference proteome</keyword>
<dbReference type="EMBL" id="AATS01000005">
    <property type="protein sequence ID" value="EAU54884.1"/>
    <property type="molecule type" value="Genomic_DNA"/>
</dbReference>
<evidence type="ECO:0000313" key="2">
    <source>
        <dbReference type="Proteomes" id="UP000005297"/>
    </source>
</evidence>
<dbReference type="InParanoid" id="Q0F000"/>
<proteinExistence type="predicted"/>
<evidence type="ECO:0000313" key="1">
    <source>
        <dbReference type="EMBL" id="EAU54884.1"/>
    </source>
</evidence>
<accession>Q0F000</accession>
<protein>
    <submittedName>
        <fullName evidence="1">Uncharacterized protein</fullName>
    </submittedName>
</protein>
<sequence>MDIAGRLPGHIEKTAITEYGKAVLDKGISRI</sequence>
<dbReference type="AlphaFoldDB" id="Q0F000"/>
<organism evidence="1 2">
    <name type="scientific">Mariprofundus ferrooxydans PV-1</name>
    <dbReference type="NCBI Taxonomy" id="314345"/>
    <lineage>
        <taxon>Bacteria</taxon>
        <taxon>Pseudomonadati</taxon>
        <taxon>Pseudomonadota</taxon>
        <taxon>Candidatius Mariprofundia</taxon>
        <taxon>Mariprofundales</taxon>
        <taxon>Mariprofundaceae</taxon>
        <taxon>Mariprofundus</taxon>
    </lineage>
</organism>
<name>Q0F000_9PROT</name>
<comment type="caution">
    <text evidence="1">The sequence shown here is derived from an EMBL/GenBank/DDBJ whole genome shotgun (WGS) entry which is preliminary data.</text>
</comment>
<dbReference type="Proteomes" id="UP000005297">
    <property type="component" value="Unassembled WGS sequence"/>
</dbReference>
<gene>
    <name evidence="1" type="ORF">SPV1_09323</name>
</gene>
<dbReference type="HOGENOM" id="CLU_3397332_0_0_0"/>